<dbReference type="Gene3D" id="3.40.50.1010">
    <property type="entry name" value="5'-nuclease"/>
    <property type="match status" value="1"/>
</dbReference>
<dbReference type="PANTHER" id="PTHR36173:SF2">
    <property type="entry name" value="RIBONUCLEASE VAPC16"/>
    <property type="match status" value="1"/>
</dbReference>
<dbReference type="SUPFAM" id="SSF88723">
    <property type="entry name" value="PIN domain-like"/>
    <property type="match status" value="1"/>
</dbReference>
<dbReference type="OrthoDB" id="9798990at2"/>
<evidence type="ECO:0000313" key="3">
    <source>
        <dbReference type="Proteomes" id="UP000000379"/>
    </source>
</evidence>
<dbReference type="STRING" id="649638.Trad_1778"/>
<feature type="domain" description="PIN" evidence="1">
    <location>
        <begin position="4"/>
        <end position="119"/>
    </location>
</feature>
<dbReference type="InterPro" id="IPR002716">
    <property type="entry name" value="PIN_dom"/>
</dbReference>
<dbReference type="CDD" id="cd09872">
    <property type="entry name" value="PIN_Sll0205-like"/>
    <property type="match status" value="1"/>
</dbReference>
<dbReference type="RefSeq" id="WP_013178263.1">
    <property type="nucleotide sequence ID" value="NC_014221.1"/>
</dbReference>
<proteinExistence type="predicted"/>
<dbReference type="eggNOG" id="COG3744">
    <property type="taxonomic scope" value="Bacteria"/>
</dbReference>
<evidence type="ECO:0000313" key="2">
    <source>
        <dbReference type="EMBL" id="ADI14896.1"/>
    </source>
</evidence>
<accession>D7CQB2</accession>
<dbReference type="HOGENOM" id="CLU_129890_0_1_0"/>
<name>D7CQB2_TRURR</name>
<dbReference type="Proteomes" id="UP000000379">
    <property type="component" value="Chromosome"/>
</dbReference>
<sequence length="125" mass="13847">MKLLLDTHVLIWVFDGSADLATTAKEVIADGRNEVFVSAVTAWEIAIKRSLGKLELRGDYQRGLTLYRFTPLAISTEHALATETLPPHHADPFDRLLIAQATLEGLTIISRDARFADYGVELIKA</sequence>
<dbReference type="KEGG" id="tra:Trad_1778"/>
<gene>
    <name evidence="2" type="ordered locus">Trad_1778</name>
</gene>
<dbReference type="InterPro" id="IPR052919">
    <property type="entry name" value="TA_system_RNase"/>
</dbReference>
<protein>
    <submittedName>
        <fullName evidence="2">PilT protein domain protein</fullName>
    </submittedName>
</protein>
<dbReference type="PANTHER" id="PTHR36173">
    <property type="entry name" value="RIBONUCLEASE VAPC16-RELATED"/>
    <property type="match status" value="1"/>
</dbReference>
<dbReference type="EMBL" id="CP002049">
    <property type="protein sequence ID" value="ADI14896.1"/>
    <property type="molecule type" value="Genomic_DNA"/>
</dbReference>
<dbReference type="AlphaFoldDB" id="D7CQB2"/>
<keyword evidence="3" id="KW-1185">Reference proteome</keyword>
<dbReference type="Pfam" id="PF01850">
    <property type="entry name" value="PIN"/>
    <property type="match status" value="1"/>
</dbReference>
<reference evidence="3" key="1">
    <citation type="submission" date="2010-05" db="EMBL/GenBank/DDBJ databases">
        <title>The complete genome of Truepera radiovictris DSM 17093.</title>
        <authorList>
            <consortium name="US DOE Joint Genome Institute (JGI-PGF)"/>
            <person name="Lucas S."/>
            <person name="Copeland A."/>
            <person name="Lapidus A."/>
            <person name="Glavina del Rio T."/>
            <person name="Dalin E."/>
            <person name="Tice H."/>
            <person name="Bruce D."/>
            <person name="Goodwin L."/>
            <person name="Pitluck S."/>
            <person name="Kyrpides N."/>
            <person name="Mavromatis K."/>
            <person name="Ovchinnikova G."/>
            <person name="Munk A.C."/>
            <person name="Detter J.C."/>
            <person name="Han C."/>
            <person name="Tapia R."/>
            <person name="Land M."/>
            <person name="Hauser L."/>
            <person name="Markowitz V."/>
            <person name="Cheng J.-F."/>
            <person name="Hugenholtz P."/>
            <person name="Woyke T."/>
            <person name="Wu D."/>
            <person name="Tindall B."/>
            <person name="Pomrenke H.G."/>
            <person name="Brambilla E."/>
            <person name="Klenk H.-P."/>
            <person name="Eisen J.A."/>
        </authorList>
    </citation>
    <scope>NUCLEOTIDE SEQUENCE [LARGE SCALE GENOMIC DNA]</scope>
    <source>
        <strain evidence="3">DSM 17093 / CIP 108686 / LMG 22925 / RQ-24</strain>
    </source>
</reference>
<organism evidence="2 3">
    <name type="scientific">Truepera radiovictrix (strain DSM 17093 / CIP 108686 / LMG 22925 / RQ-24)</name>
    <dbReference type="NCBI Taxonomy" id="649638"/>
    <lineage>
        <taxon>Bacteria</taxon>
        <taxon>Thermotogati</taxon>
        <taxon>Deinococcota</taxon>
        <taxon>Deinococci</taxon>
        <taxon>Trueperales</taxon>
        <taxon>Trueperaceae</taxon>
        <taxon>Truepera</taxon>
    </lineage>
</organism>
<evidence type="ECO:0000259" key="1">
    <source>
        <dbReference type="Pfam" id="PF01850"/>
    </source>
</evidence>
<dbReference type="InterPro" id="IPR041705">
    <property type="entry name" value="PIN_Sll0205"/>
</dbReference>
<dbReference type="InterPro" id="IPR029060">
    <property type="entry name" value="PIN-like_dom_sf"/>
</dbReference>
<reference evidence="2 3" key="2">
    <citation type="journal article" date="2011" name="Stand. Genomic Sci.">
        <title>Complete genome sequence of Truepera radiovictrix type strain (RQ-24).</title>
        <authorList>
            <person name="Ivanova N."/>
            <person name="Rohde C."/>
            <person name="Munk C."/>
            <person name="Nolan M."/>
            <person name="Lucas S."/>
            <person name="Del Rio T.G."/>
            <person name="Tice H."/>
            <person name="Deshpande S."/>
            <person name="Cheng J.F."/>
            <person name="Tapia R."/>
            <person name="Han C."/>
            <person name="Goodwin L."/>
            <person name="Pitluck S."/>
            <person name="Liolios K."/>
            <person name="Mavromatis K."/>
            <person name="Mikhailova N."/>
            <person name="Pati A."/>
            <person name="Chen A."/>
            <person name="Palaniappan K."/>
            <person name="Land M."/>
            <person name="Hauser L."/>
            <person name="Chang Y.J."/>
            <person name="Jeffries C.D."/>
            <person name="Brambilla E."/>
            <person name="Rohde M."/>
            <person name="Goker M."/>
            <person name="Tindall B.J."/>
            <person name="Woyke T."/>
            <person name="Bristow J."/>
            <person name="Eisen J.A."/>
            <person name="Markowitz V."/>
            <person name="Hugenholtz P."/>
            <person name="Kyrpides N.C."/>
            <person name="Klenk H.P."/>
            <person name="Lapidus A."/>
        </authorList>
    </citation>
    <scope>NUCLEOTIDE SEQUENCE [LARGE SCALE GENOMIC DNA]</scope>
    <source>
        <strain evidence="3">DSM 17093 / CIP 108686 / LMG 22925 / RQ-24</strain>
    </source>
</reference>